<sequence>MRAPTARNTDTPISPRPSSGSGSRMNPIAAAIDASTISTTTATESPAPGGPGSPNNLRWVSCLPSVITCPPKSLSH</sequence>
<feature type="compositionally biased region" description="Polar residues" evidence="1">
    <location>
        <begin position="1"/>
        <end position="12"/>
    </location>
</feature>
<evidence type="ECO:0000256" key="1">
    <source>
        <dbReference type="SAM" id="MobiDB-lite"/>
    </source>
</evidence>
<keyword evidence="3" id="KW-1185">Reference proteome</keyword>
<evidence type="ECO:0000313" key="3">
    <source>
        <dbReference type="Proteomes" id="UP000740926"/>
    </source>
</evidence>
<dbReference type="AlphaFoldDB" id="A0A9P6XXD5"/>
<feature type="compositionally biased region" description="Low complexity" evidence="1">
    <location>
        <begin position="16"/>
        <end position="47"/>
    </location>
</feature>
<comment type="caution">
    <text evidence="2">The sequence shown here is derived from an EMBL/GenBank/DDBJ whole genome shotgun (WGS) entry which is preliminary data.</text>
</comment>
<feature type="region of interest" description="Disordered" evidence="1">
    <location>
        <begin position="1"/>
        <end position="57"/>
    </location>
</feature>
<dbReference type="Proteomes" id="UP000740926">
    <property type="component" value="Unassembled WGS sequence"/>
</dbReference>
<gene>
    <name evidence="2" type="ORF">G6F50_015516</name>
</gene>
<protein>
    <submittedName>
        <fullName evidence="2">Uncharacterized protein</fullName>
    </submittedName>
</protein>
<evidence type="ECO:0000313" key="2">
    <source>
        <dbReference type="EMBL" id="KAG1534614.1"/>
    </source>
</evidence>
<organism evidence="2 3">
    <name type="scientific">Rhizopus delemar</name>
    <dbReference type="NCBI Taxonomy" id="936053"/>
    <lineage>
        <taxon>Eukaryota</taxon>
        <taxon>Fungi</taxon>
        <taxon>Fungi incertae sedis</taxon>
        <taxon>Mucoromycota</taxon>
        <taxon>Mucoromycotina</taxon>
        <taxon>Mucoromycetes</taxon>
        <taxon>Mucorales</taxon>
        <taxon>Mucorineae</taxon>
        <taxon>Rhizopodaceae</taxon>
        <taxon>Rhizopus</taxon>
    </lineage>
</organism>
<accession>A0A9P6XXD5</accession>
<proteinExistence type="predicted"/>
<dbReference type="EMBL" id="JAANIU010008646">
    <property type="protein sequence ID" value="KAG1534614.1"/>
    <property type="molecule type" value="Genomic_DNA"/>
</dbReference>
<name>A0A9P6XXD5_9FUNG</name>
<reference evidence="2 3" key="1">
    <citation type="journal article" date="2020" name="Microb. Genom.">
        <title>Genetic diversity of clinical and environmental Mucorales isolates obtained from an investigation of mucormycosis cases among solid organ transplant recipients.</title>
        <authorList>
            <person name="Nguyen M.H."/>
            <person name="Kaul D."/>
            <person name="Muto C."/>
            <person name="Cheng S.J."/>
            <person name="Richter R.A."/>
            <person name="Bruno V.M."/>
            <person name="Liu G."/>
            <person name="Beyhan S."/>
            <person name="Sundermann A.J."/>
            <person name="Mounaud S."/>
            <person name="Pasculle A.W."/>
            <person name="Nierman W.C."/>
            <person name="Driscoll E."/>
            <person name="Cumbie R."/>
            <person name="Clancy C.J."/>
            <person name="Dupont C.L."/>
        </authorList>
    </citation>
    <scope>NUCLEOTIDE SEQUENCE [LARGE SCALE GENOMIC DNA]</scope>
    <source>
        <strain evidence="2 3">GL24</strain>
    </source>
</reference>